<name>A0A9J6A1F1_SOLCO</name>
<keyword evidence="2" id="KW-1185">Reference proteome</keyword>
<reference evidence="1 2" key="1">
    <citation type="submission" date="2020-09" db="EMBL/GenBank/DDBJ databases">
        <title>De no assembly of potato wild relative species, Solanum commersonii.</title>
        <authorList>
            <person name="Cho K."/>
        </authorList>
    </citation>
    <scope>NUCLEOTIDE SEQUENCE [LARGE SCALE GENOMIC DNA]</scope>
    <source>
        <strain evidence="1">LZ3.2</strain>
        <tissue evidence="1">Leaf</tissue>
    </source>
</reference>
<proteinExistence type="predicted"/>
<evidence type="ECO:0000313" key="2">
    <source>
        <dbReference type="Proteomes" id="UP000824120"/>
    </source>
</evidence>
<comment type="caution">
    <text evidence="1">The sequence shown here is derived from an EMBL/GenBank/DDBJ whole genome shotgun (WGS) entry which is preliminary data.</text>
</comment>
<sequence length="64" mass="7294">MEVDCIIFYRSKYILKVLYGRNCSSNRKGSSANRGMISCPKVDDLVVLDQTGGIILYYQAIERE</sequence>
<evidence type="ECO:0000313" key="1">
    <source>
        <dbReference type="EMBL" id="KAG5617988.1"/>
    </source>
</evidence>
<dbReference type="AlphaFoldDB" id="A0A9J6A1F1"/>
<gene>
    <name evidence="1" type="ORF">H5410_017812</name>
</gene>
<organism evidence="1 2">
    <name type="scientific">Solanum commersonii</name>
    <name type="common">Commerson's wild potato</name>
    <name type="synonym">Commerson's nightshade</name>
    <dbReference type="NCBI Taxonomy" id="4109"/>
    <lineage>
        <taxon>Eukaryota</taxon>
        <taxon>Viridiplantae</taxon>
        <taxon>Streptophyta</taxon>
        <taxon>Embryophyta</taxon>
        <taxon>Tracheophyta</taxon>
        <taxon>Spermatophyta</taxon>
        <taxon>Magnoliopsida</taxon>
        <taxon>eudicotyledons</taxon>
        <taxon>Gunneridae</taxon>
        <taxon>Pentapetalae</taxon>
        <taxon>asterids</taxon>
        <taxon>lamiids</taxon>
        <taxon>Solanales</taxon>
        <taxon>Solanaceae</taxon>
        <taxon>Solanoideae</taxon>
        <taxon>Solaneae</taxon>
        <taxon>Solanum</taxon>
    </lineage>
</organism>
<accession>A0A9J6A1F1</accession>
<dbReference type="Proteomes" id="UP000824120">
    <property type="component" value="Chromosome 3"/>
</dbReference>
<protein>
    <submittedName>
        <fullName evidence="1">Uncharacterized protein</fullName>
    </submittedName>
</protein>
<dbReference type="EMBL" id="JACXVP010000003">
    <property type="protein sequence ID" value="KAG5617988.1"/>
    <property type="molecule type" value="Genomic_DNA"/>
</dbReference>